<evidence type="ECO:0000256" key="1">
    <source>
        <dbReference type="ARBA" id="ARBA00004127"/>
    </source>
</evidence>
<feature type="transmembrane region" description="Helical" evidence="8">
    <location>
        <begin position="400"/>
        <end position="421"/>
    </location>
</feature>
<dbReference type="PANTHER" id="PTHR23501:SF92">
    <property type="entry name" value="GLUTATHIONE EXCHANGER 1-RELATED"/>
    <property type="match status" value="1"/>
</dbReference>
<dbReference type="PANTHER" id="PTHR23501">
    <property type="entry name" value="MAJOR FACILITATOR SUPERFAMILY"/>
    <property type="match status" value="1"/>
</dbReference>
<dbReference type="Gene3D" id="1.20.1250.20">
    <property type="entry name" value="MFS general substrate transporter like domains"/>
    <property type="match status" value="2"/>
</dbReference>
<evidence type="ECO:0000256" key="5">
    <source>
        <dbReference type="ARBA" id="ARBA00022989"/>
    </source>
</evidence>
<evidence type="ECO:0000313" key="9">
    <source>
        <dbReference type="EMBL" id="CAR21365.1"/>
    </source>
</evidence>
<evidence type="ECO:0000256" key="6">
    <source>
        <dbReference type="ARBA" id="ARBA00023065"/>
    </source>
</evidence>
<dbReference type="InParanoid" id="C5DC55"/>
<dbReference type="InterPro" id="IPR036259">
    <property type="entry name" value="MFS_trans_sf"/>
</dbReference>
<dbReference type="GO" id="GO:0005886">
    <property type="term" value="C:plasma membrane"/>
    <property type="evidence" value="ECO:0007669"/>
    <property type="project" value="TreeGrafter"/>
</dbReference>
<feature type="transmembrane region" description="Helical" evidence="8">
    <location>
        <begin position="457"/>
        <end position="479"/>
    </location>
</feature>
<dbReference type="Proteomes" id="UP000002036">
    <property type="component" value="Chromosome B"/>
</dbReference>
<feature type="transmembrane region" description="Helical" evidence="8">
    <location>
        <begin position="143"/>
        <end position="160"/>
    </location>
</feature>
<proteinExistence type="inferred from homology"/>
<dbReference type="EMBL" id="CU928166">
    <property type="protein sequence ID" value="CAR21365.1"/>
    <property type="molecule type" value="Genomic_DNA"/>
</dbReference>
<dbReference type="eggNOG" id="KOG0254">
    <property type="taxonomic scope" value="Eukaryota"/>
</dbReference>
<keyword evidence="10" id="KW-1185">Reference proteome</keyword>
<evidence type="ECO:0000256" key="3">
    <source>
        <dbReference type="ARBA" id="ARBA00022448"/>
    </source>
</evidence>
<keyword evidence="6" id="KW-0406">Ion transport</keyword>
<comment type="similarity">
    <text evidence="2">Belongs to the major facilitator superfamily.</text>
</comment>
<comment type="subcellular location">
    <subcellularLocation>
        <location evidence="1">Endomembrane system</location>
        <topology evidence="1">Multi-pass membrane protein</topology>
    </subcellularLocation>
</comment>
<evidence type="ECO:0000256" key="2">
    <source>
        <dbReference type="ARBA" id="ARBA00008335"/>
    </source>
</evidence>
<dbReference type="GO" id="GO:0005774">
    <property type="term" value="C:vacuolar membrane"/>
    <property type="evidence" value="ECO:0007669"/>
    <property type="project" value="TreeGrafter"/>
</dbReference>
<keyword evidence="3" id="KW-0813">Transport</keyword>
<dbReference type="AlphaFoldDB" id="C5DC55"/>
<dbReference type="SUPFAM" id="SSF103473">
    <property type="entry name" value="MFS general substrate transporter"/>
    <property type="match status" value="1"/>
</dbReference>
<reference evidence="9 10" key="1">
    <citation type="journal article" date="2009" name="Genome Res.">
        <title>Comparative genomics of protoploid Saccharomycetaceae.</title>
        <authorList>
            <consortium name="The Genolevures Consortium"/>
            <person name="Souciet J.-L."/>
            <person name="Dujon B."/>
            <person name="Gaillardin C."/>
            <person name="Johnston M."/>
            <person name="Baret P.V."/>
            <person name="Cliften P."/>
            <person name="Sherman D.J."/>
            <person name="Weissenbach J."/>
            <person name="Westhof E."/>
            <person name="Wincker P."/>
            <person name="Jubin C."/>
            <person name="Poulain J."/>
            <person name="Barbe V."/>
            <person name="Segurens B."/>
            <person name="Artiguenave F."/>
            <person name="Anthouard V."/>
            <person name="Vacherie B."/>
            <person name="Val M.-E."/>
            <person name="Fulton R.S."/>
            <person name="Minx P."/>
            <person name="Wilson R."/>
            <person name="Durrens P."/>
            <person name="Jean G."/>
            <person name="Marck C."/>
            <person name="Martin T."/>
            <person name="Nikolski M."/>
            <person name="Rolland T."/>
            <person name="Seret M.-L."/>
            <person name="Casaregola S."/>
            <person name="Despons L."/>
            <person name="Fairhead C."/>
            <person name="Fischer G."/>
            <person name="Lafontaine I."/>
            <person name="Leh V."/>
            <person name="Lemaire M."/>
            <person name="de Montigny J."/>
            <person name="Neuveglise C."/>
            <person name="Thierry A."/>
            <person name="Blanc-Lenfle I."/>
            <person name="Bleykasten C."/>
            <person name="Diffels J."/>
            <person name="Fritsch E."/>
            <person name="Frangeul L."/>
            <person name="Goeffon A."/>
            <person name="Jauniaux N."/>
            <person name="Kachouri-Lafond R."/>
            <person name="Payen C."/>
            <person name="Potier S."/>
            <person name="Pribylova L."/>
            <person name="Ozanne C."/>
            <person name="Richard G.-F."/>
            <person name="Sacerdot C."/>
            <person name="Straub M.-L."/>
            <person name="Talla E."/>
        </authorList>
    </citation>
    <scope>NUCLEOTIDE SEQUENCE [LARGE SCALE GENOMIC DNA]</scope>
    <source>
        <strain evidence="10">ATCC 56472 / CBS 6340 / NRRL Y-8284</strain>
    </source>
</reference>
<dbReference type="KEGG" id="lth:KLTH0B00110g"/>
<dbReference type="RefSeq" id="XP_002551804.1">
    <property type="nucleotide sequence ID" value="XM_002551758.1"/>
</dbReference>
<dbReference type="InterPro" id="IPR011701">
    <property type="entry name" value="MFS"/>
</dbReference>
<sequence length="627" mass="69596">MIRVASTIKILRSINTNHKMITGGIKAYELKEEKFDVTEHDIESVADSNKSSKLGSGFLKVKEMEIMSSTCSGKSARAALLASAFLCGFGYYLDYITRSVYTGYATSSYNEHALLSTIQVINSVISIAAQIIFAQLSDIFGRLQLFLVGTVLYIVGTIIQCEARDIRTYAVGAAFYNSGYVGVSILLIIVLSDLSPSKWRLLFQFATSWPCIIICWISGDIVQSANPAKNWRFDIGMWAFLFPISALPFIIFLLYFTRQASKTAEWKEIQGDNKEPSVRIVYWIKSIYSNIDVVGTSLVTVSLGCILVPLTLAGGISDDWNKPGIIATIVVGFVSFMFFLAWDIKFAKNAVLPFKLLKDRGVWASLAAALLEKLIYATISDYLYPVLLVSVNESSKSATRILWLPTFVACTGSIFFGLLVVRTKRLKIYSIIGVCLWILSIGLFYHYRGGASSHSGIIGASVVLGTGSAIFTQSLIVNLQTMTSHKNMASITGLYFMFAQIGSASGASISGAIWTQTMYKQLYKRLEDSSLAATAFSSPYEFIELYPWGTPERTQMIYAYREVQKKTMLVSLVLTGPLFLLILFTKDRKLGDNVTAETTQSDEDPMLTWILKRFNKIKAGWKQKSQS</sequence>
<evidence type="ECO:0000256" key="8">
    <source>
        <dbReference type="SAM" id="Phobius"/>
    </source>
</evidence>
<organism evidence="9 10">
    <name type="scientific">Lachancea thermotolerans (strain ATCC 56472 / CBS 6340 / NRRL Y-8284)</name>
    <name type="common">Yeast</name>
    <name type="synonym">Kluyveromyces thermotolerans</name>
    <dbReference type="NCBI Taxonomy" id="559295"/>
    <lineage>
        <taxon>Eukaryota</taxon>
        <taxon>Fungi</taxon>
        <taxon>Dikarya</taxon>
        <taxon>Ascomycota</taxon>
        <taxon>Saccharomycotina</taxon>
        <taxon>Saccharomycetes</taxon>
        <taxon>Saccharomycetales</taxon>
        <taxon>Saccharomycetaceae</taxon>
        <taxon>Lachancea</taxon>
    </lineage>
</organism>
<dbReference type="FunFam" id="1.20.1250.20:FF:000197">
    <property type="entry name" value="Siderophore iron transporter 1"/>
    <property type="match status" value="1"/>
</dbReference>
<feature type="transmembrane region" description="Helical" evidence="8">
    <location>
        <begin position="491"/>
        <end position="514"/>
    </location>
</feature>
<keyword evidence="5 8" id="KW-1133">Transmembrane helix</keyword>
<feature type="transmembrane region" description="Helical" evidence="8">
    <location>
        <begin position="568"/>
        <end position="585"/>
    </location>
</feature>
<evidence type="ECO:0000256" key="4">
    <source>
        <dbReference type="ARBA" id="ARBA00022692"/>
    </source>
</evidence>
<evidence type="ECO:0000256" key="7">
    <source>
        <dbReference type="ARBA" id="ARBA00023136"/>
    </source>
</evidence>
<keyword evidence="4 8" id="KW-0812">Transmembrane</keyword>
<dbReference type="OrthoDB" id="4045493at2759"/>
<protein>
    <submittedName>
        <fullName evidence="9">KLTH0B00110p</fullName>
    </submittedName>
</protein>
<feature type="transmembrane region" description="Helical" evidence="8">
    <location>
        <begin position="293"/>
        <end position="312"/>
    </location>
</feature>
<feature type="transmembrane region" description="Helical" evidence="8">
    <location>
        <begin position="113"/>
        <end position="136"/>
    </location>
</feature>
<feature type="transmembrane region" description="Helical" evidence="8">
    <location>
        <begin position="235"/>
        <end position="257"/>
    </location>
</feature>
<keyword evidence="7 8" id="KW-0472">Membrane</keyword>
<name>C5DC55_LACTC</name>
<feature type="transmembrane region" description="Helical" evidence="8">
    <location>
        <begin position="362"/>
        <end position="380"/>
    </location>
</feature>
<feature type="transmembrane region" description="Helical" evidence="8">
    <location>
        <begin position="324"/>
        <end position="342"/>
    </location>
</feature>
<dbReference type="Pfam" id="PF07690">
    <property type="entry name" value="MFS_1"/>
    <property type="match status" value="1"/>
</dbReference>
<dbReference type="GO" id="GO:0005768">
    <property type="term" value="C:endosome"/>
    <property type="evidence" value="ECO:0007669"/>
    <property type="project" value="TreeGrafter"/>
</dbReference>
<accession>C5DC55</accession>
<dbReference type="OMA" id="CTNISQY"/>
<feature type="transmembrane region" description="Helical" evidence="8">
    <location>
        <begin position="428"/>
        <end position="445"/>
    </location>
</feature>
<dbReference type="GeneID" id="8290621"/>
<dbReference type="GO" id="GO:0015343">
    <property type="term" value="F:siderophore-iron transmembrane transporter activity"/>
    <property type="evidence" value="ECO:0007669"/>
    <property type="project" value="TreeGrafter"/>
</dbReference>
<feature type="transmembrane region" description="Helical" evidence="8">
    <location>
        <begin position="166"/>
        <end position="189"/>
    </location>
</feature>
<gene>
    <name evidence="9" type="ordered locus">KLTH0B00110g</name>
</gene>
<evidence type="ECO:0000313" key="10">
    <source>
        <dbReference type="Proteomes" id="UP000002036"/>
    </source>
</evidence>
<dbReference type="HOGENOM" id="CLU_012970_2_1_1"/>